<proteinExistence type="predicted"/>
<dbReference type="PANTHER" id="PTHR12619:SF5">
    <property type="entry name" value="TRANSCRIPTION FACTOR RFX4"/>
    <property type="match status" value="1"/>
</dbReference>
<dbReference type="Proteomes" id="UP000515146">
    <property type="component" value="Unplaced"/>
</dbReference>
<sequence length="646" mass="76533">MTIYRQLQLINDFEQQQQQQPNLTYNDDDRYHSDTLMARQPSHQHYHHHHHHHQSTNFNDEQRKISSLEIEHEMDEFICRKQQQQQCPSATITAIQYFQNMYPKVDDFESIRPSNISATIVSTFLLMYRSHCERLFDTFQLANVDEMRRSLLNFWYQMPSHLAPFLSSSPFAYQVIKQIDTLLYRTMEDFFSQLSLLPEMSDTFIKDIRYIIENFEQWLYSAIMDPMGQMCLIIYQYRYDLEIISSTTTTTTNNKQTILTNERMVEIKNNVMEHLVRLLNHKSRIFKDFSIGMQKQLEFINMIKDCQHTIHQLRKHSKDYSQMMFEIRSIGLNCNNNQNQNCLQMLPLCDPILVNDPLDLIKMDEILKQDSIAVDNNEINSNNPNNIHMATTINFNNNNNKRKKLLIDSFSCNCIANGESSSSSSSKIIIEQLQQKFHLLIRYMQIIQEFNFIKTLHWTKAIVDQNIWKCHWKCMRRRSKLLLYGINFYINNLMRELTINDSKTLSIWDMIFVCIKECLLLNLARIDRYEMKLSTILTNKNTDNNNIIIPIMDGHHNILNIDHSTTTTTMKQKPNYFNDDHDEKQTQADMIKNDSIKLEPIDTPPMINIPRYVDGYNDDDNRRRLLCDTTTTKTTTTNGNIYACLI</sequence>
<dbReference type="GO" id="GO:0000981">
    <property type="term" value="F:DNA-binding transcription factor activity, RNA polymerase II-specific"/>
    <property type="evidence" value="ECO:0007669"/>
    <property type="project" value="TreeGrafter"/>
</dbReference>
<keyword evidence="3" id="KW-1185">Reference proteome</keyword>
<dbReference type="InterPro" id="IPR057321">
    <property type="entry name" value="RFX1-4/6/8-like_BCD"/>
</dbReference>
<reference evidence="4" key="1">
    <citation type="submission" date="2025-08" db="UniProtKB">
        <authorList>
            <consortium name="RefSeq"/>
        </authorList>
    </citation>
    <scope>IDENTIFICATION</scope>
    <source>
        <strain evidence="4">Airmid</strain>
    </source>
</reference>
<evidence type="ECO:0000256" key="1">
    <source>
        <dbReference type="SAM" id="MobiDB-lite"/>
    </source>
</evidence>
<dbReference type="AlphaFoldDB" id="A0A6P6XWT4"/>
<dbReference type="OrthoDB" id="6513940at2759"/>
<protein>
    <submittedName>
        <fullName evidence="4">Uncharacterized protein LOC113790864</fullName>
    </submittedName>
</protein>
<evidence type="ECO:0000259" key="2">
    <source>
        <dbReference type="Pfam" id="PF25340"/>
    </source>
</evidence>
<gene>
    <name evidence="4" type="primary">LOC113790864</name>
</gene>
<evidence type="ECO:0000313" key="3">
    <source>
        <dbReference type="Proteomes" id="UP000515146"/>
    </source>
</evidence>
<dbReference type="RefSeq" id="XP_027196369.1">
    <property type="nucleotide sequence ID" value="XM_027340568.1"/>
</dbReference>
<dbReference type="PANTHER" id="PTHR12619">
    <property type="entry name" value="RFX TRANSCRIPTION FACTOR FAMILY"/>
    <property type="match status" value="1"/>
</dbReference>
<dbReference type="InterPro" id="IPR039779">
    <property type="entry name" value="RFX-like"/>
</dbReference>
<accession>A0A6P6XWT4</accession>
<feature type="domain" description="RFX1-4/6/8-like BCD" evidence="2">
    <location>
        <begin position="124"/>
        <end position="225"/>
    </location>
</feature>
<name>A0A6P6XWT4_DERPT</name>
<evidence type="ECO:0000313" key="4">
    <source>
        <dbReference type="RefSeq" id="XP_027196369.1"/>
    </source>
</evidence>
<feature type="region of interest" description="Disordered" evidence="1">
    <location>
        <begin position="41"/>
        <end position="60"/>
    </location>
</feature>
<dbReference type="KEGG" id="dpte:113790864"/>
<dbReference type="Pfam" id="PF25340">
    <property type="entry name" value="BCD_RFX"/>
    <property type="match status" value="1"/>
</dbReference>
<dbReference type="InParanoid" id="A0A6P6XWT4"/>
<feature type="compositionally biased region" description="Basic residues" evidence="1">
    <location>
        <begin position="42"/>
        <end position="54"/>
    </location>
</feature>
<organism evidence="3 4">
    <name type="scientific">Dermatophagoides pteronyssinus</name>
    <name type="common">European house dust mite</name>
    <dbReference type="NCBI Taxonomy" id="6956"/>
    <lineage>
        <taxon>Eukaryota</taxon>
        <taxon>Metazoa</taxon>
        <taxon>Ecdysozoa</taxon>
        <taxon>Arthropoda</taxon>
        <taxon>Chelicerata</taxon>
        <taxon>Arachnida</taxon>
        <taxon>Acari</taxon>
        <taxon>Acariformes</taxon>
        <taxon>Sarcoptiformes</taxon>
        <taxon>Astigmata</taxon>
        <taxon>Psoroptidia</taxon>
        <taxon>Analgoidea</taxon>
        <taxon>Pyroglyphidae</taxon>
        <taxon>Dermatophagoidinae</taxon>
        <taxon>Dermatophagoides</taxon>
    </lineage>
</organism>
<dbReference type="GO" id="GO:0000978">
    <property type="term" value="F:RNA polymerase II cis-regulatory region sequence-specific DNA binding"/>
    <property type="evidence" value="ECO:0007669"/>
    <property type="project" value="TreeGrafter"/>
</dbReference>